<gene>
    <name evidence="3" type="ORF">Osc7112_0737</name>
</gene>
<accession>K9VDI7</accession>
<dbReference type="PANTHER" id="PTHR36973">
    <property type="entry name" value="SLL1456 PROTEIN-RELATED"/>
    <property type="match status" value="1"/>
</dbReference>
<evidence type="ECO:0000313" key="4">
    <source>
        <dbReference type="Proteomes" id="UP000010478"/>
    </source>
</evidence>
<dbReference type="KEGG" id="oni:Osc7112_0737"/>
<protein>
    <submittedName>
        <fullName evidence="3">Methyltransferase FkbM family</fullName>
    </submittedName>
</protein>
<evidence type="ECO:0000259" key="2">
    <source>
        <dbReference type="Pfam" id="PF13439"/>
    </source>
</evidence>
<dbReference type="Gene3D" id="3.40.50.150">
    <property type="entry name" value="Vaccinia Virus protein VP39"/>
    <property type="match status" value="2"/>
</dbReference>
<dbReference type="RefSeq" id="WP_015174655.1">
    <property type="nucleotide sequence ID" value="NC_019729.1"/>
</dbReference>
<dbReference type="GO" id="GO:0008171">
    <property type="term" value="F:O-methyltransferase activity"/>
    <property type="evidence" value="ECO:0007669"/>
    <property type="project" value="TreeGrafter"/>
</dbReference>
<dbReference type="STRING" id="179408.Osc7112_0737"/>
<dbReference type="InterPro" id="IPR006342">
    <property type="entry name" value="FkbM_mtfrase"/>
</dbReference>
<dbReference type="CDD" id="cd03809">
    <property type="entry name" value="GT4_MtfB-like"/>
    <property type="match status" value="1"/>
</dbReference>
<evidence type="ECO:0000313" key="3">
    <source>
        <dbReference type="EMBL" id="AFZ05325.1"/>
    </source>
</evidence>
<dbReference type="Pfam" id="PF05050">
    <property type="entry name" value="Methyltransf_21"/>
    <property type="match status" value="2"/>
</dbReference>
<dbReference type="CDD" id="cd11301">
    <property type="entry name" value="Fut1_Fut2_like"/>
    <property type="match status" value="1"/>
</dbReference>
<keyword evidence="4" id="KW-1185">Reference proteome</keyword>
<reference evidence="3 4" key="1">
    <citation type="submission" date="2012-05" db="EMBL/GenBank/DDBJ databases">
        <title>Finished chromosome of genome of Oscillatoria sp. PCC 7112.</title>
        <authorList>
            <consortium name="US DOE Joint Genome Institute"/>
            <person name="Gugger M."/>
            <person name="Coursin T."/>
            <person name="Rippka R."/>
            <person name="Tandeau De Marsac N."/>
            <person name="Huntemann M."/>
            <person name="Wei C.-L."/>
            <person name="Han J."/>
            <person name="Detter J.C."/>
            <person name="Han C."/>
            <person name="Tapia R."/>
            <person name="Davenport K."/>
            <person name="Daligault H."/>
            <person name="Erkkila T."/>
            <person name="Gu W."/>
            <person name="Munk A.C.C."/>
            <person name="Teshima H."/>
            <person name="Xu Y."/>
            <person name="Chain P."/>
            <person name="Chen A."/>
            <person name="Krypides N."/>
            <person name="Mavromatis K."/>
            <person name="Markowitz V."/>
            <person name="Szeto E."/>
            <person name="Ivanova N."/>
            <person name="Mikhailova N."/>
            <person name="Ovchinnikova G."/>
            <person name="Pagani I."/>
            <person name="Pati A."/>
            <person name="Goodwin L."/>
            <person name="Peters L."/>
            <person name="Pitluck S."/>
            <person name="Woyke T."/>
            <person name="Kerfeld C."/>
        </authorList>
    </citation>
    <scope>NUCLEOTIDE SEQUENCE [LARGE SCALE GENOMIC DNA]</scope>
    <source>
        <strain evidence="3 4">PCC 7112</strain>
    </source>
</reference>
<feature type="domain" description="Methyltransferase FkbM" evidence="1">
    <location>
        <begin position="270"/>
        <end position="437"/>
    </location>
</feature>
<feature type="domain" description="Glycosyltransferase subfamily 4-like N-terminal" evidence="2">
    <location>
        <begin position="1284"/>
        <end position="1430"/>
    </location>
</feature>
<dbReference type="SUPFAM" id="SSF53756">
    <property type="entry name" value="UDP-Glycosyltransferase/glycogen phosphorylase"/>
    <property type="match status" value="1"/>
</dbReference>
<proteinExistence type="predicted"/>
<dbReference type="Pfam" id="PF13439">
    <property type="entry name" value="Glyco_transf_4"/>
    <property type="match status" value="1"/>
</dbReference>
<dbReference type="SUPFAM" id="SSF53335">
    <property type="entry name" value="S-adenosyl-L-methionine-dependent methyltransferases"/>
    <property type="match status" value="2"/>
</dbReference>
<dbReference type="HOGENOM" id="CLU_239157_0_0_3"/>
<sequence length="1758" mass="200550">MNIDGMPTNNIGNQGNVNNEITIIERFIAPGQVVFDIGANIGSWTKEVLNRCPNVQVHVFEPAPSTYETILEKFAESIKIGRVLTNNLAISRLEEIRQFYYYENYTEWSTFYPRSELEKQYNLGLPKKNHVWTTTIDKYAQTKGIEHINFLKIDTEGGEWEALQGAKKLLQKGQIDYIQFAYGGTFLEANTTLKQVFEYLDDFRYLLFKILPNGLEHIPNFLPQYENYEYSSFLAVNERFKSTLLEEAPMAIDLQRLCSQYSLTWRGIIHIGAHDGEEITLYQALGTQRVLFVEANPTVFERLKANIAGHRNVQAVNCAIGNYNGTVNLRVTSFDQSSSILPLKRHQEIYPYIQETHQISVQSRTLDTLLQELEINPEEFNFLVIDIQGAELLALQGSLTVLKHIEAIITEVNYEELYEGCALIDQLDEFLDKQGFERVATATPFHPSWGDAFYVKKPVVTMSTLGKNGRFANQIFQYAFLKIYAKEHNLRVETPGWIGQDLFGHNDSQISQQLPVFVEQSSNIAEARIPNAKTILKAVDFWGYFQYHTKYYAPHKEYFCSLFKPVAEVEEKISETLASLRLRGKTIVGLHLRRGDYGYGYFFIAPSEWYKAWLKGLWETLDEPILFIASDEPAKVSGDFIEYNPVTAKDLGVELPQAEFYLDFYLLSQCDIVAISNSSFSFAACMLNERGQLFMRPDLSAKKLIAFDPWNSEPILRDEEVGSTKTDKANSDLNRLIPPEIKNDEFYAAIHEIAREADIRTVLEIGSSSGQGSTEAFVTGLRENPNRPTLFCMEISKSRFAELQKTYRDDPFVRCYNISSVSLANFSKADEVISFYYKNRTNLNEYPIDTVLGWLAQDVDYLKNSMVLEGGIKKIKKENNIDVFDAVLIDGSEFTGRAELEEVYGAKIILLDDINTFKNYQNFQRLSADKNYLCIAQNVNLRNGYAIFQKIVLPIHFFTIVLNGEPFIRYHIEVFQQLPFQWHWHIVEGVADLKYDTAWSLKLGGQIPDEIHCSGRSNDGTSEYLDELARLYPENITVYRKSKDVFWEGKREMVNAPLENINEECLLWQVDVDELWTVEQICQAWQMFVNNPEKTAAFYWCWYFVGEKLVISTRNCYAENPAQEWLRTWRFKPGCVWAAHEPPRLVEPLSDAEWRDLAAVNPFLHEDTERQGLVFQHFAYVTPEQLRFKEQYYGYKNAFSEWTALQQQDKFPVMLRQYFSWVQDATAVDMAESLAVVPIAKKESSGTGWQFVKPDRLQSQTLANNKQSPTIVIDAVFFQRYKTGIARVWCSLLEEWAEDGFAKHIIVVDRDGTAPEIPGIWYRKAPPYDYDNTAADREILQQICNEEGADLFISTYYTTPISTPSVFMAYDMIPEVLSPNSDSPMWREKHYGIRHASAYIAISQNTANDLVKIFPAVSSASVRVAHCGVTASFSPAREDEINHFKTKYGISKPYFMLVGVGSSYKNATLFFEAFAQLYSRQGFEIVCTGSSVLLDPKFRAYTSGSTVHMLQLCDEELRLSYAGAVALVHPSKYEGFGLPILEAITCACPVITCRNGSIPEVAGEAAIYVNDEDVDGLTEALCEVQKPKVRKSLIAAGLAQAKQFSWSKMAKTVSSALIDTTLLRLNLKDINLIVFPDWTQPEEYLGVDIERVVRAIATHPDKSKMTLLVDSSNISDEDANLALSSIAMNLLMAEDLDVSEGPEISLIGELSEIQWKALIPRLHARIVWENENREAIAQAKAEDIPTWKLEDFMQESHQ</sequence>
<dbReference type="InterPro" id="IPR053188">
    <property type="entry name" value="FkbM_Methyltransferase"/>
</dbReference>
<dbReference type="InterPro" id="IPR029063">
    <property type="entry name" value="SAM-dependent_MTases_sf"/>
</dbReference>
<dbReference type="Proteomes" id="UP000010478">
    <property type="component" value="Chromosome"/>
</dbReference>
<dbReference type="GO" id="GO:0032259">
    <property type="term" value="P:methylation"/>
    <property type="evidence" value="ECO:0007669"/>
    <property type="project" value="UniProtKB-KW"/>
</dbReference>
<dbReference type="Pfam" id="PF13692">
    <property type="entry name" value="Glyco_trans_1_4"/>
    <property type="match status" value="1"/>
</dbReference>
<dbReference type="PATRIC" id="fig|179408.3.peg.912"/>
<dbReference type="eggNOG" id="COG0438">
    <property type="taxonomic scope" value="Bacteria"/>
</dbReference>
<organism evidence="3 4">
    <name type="scientific">Phormidium nigroviride PCC 7112</name>
    <dbReference type="NCBI Taxonomy" id="179408"/>
    <lineage>
        <taxon>Bacteria</taxon>
        <taxon>Bacillati</taxon>
        <taxon>Cyanobacteriota</taxon>
        <taxon>Cyanophyceae</taxon>
        <taxon>Oscillatoriophycideae</taxon>
        <taxon>Oscillatoriales</taxon>
        <taxon>Oscillatoriaceae</taxon>
        <taxon>Phormidium</taxon>
    </lineage>
</organism>
<dbReference type="PANTHER" id="PTHR36973:SF4">
    <property type="entry name" value="NODULATION PROTEIN"/>
    <property type="match status" value="1"/>
</dbReference>
<name>K9VDI7_9CYAN</name>
<dbReference type="Gene3D" id="3.40.50.2000">
    <property type="entry name" value="Glycogen Phosphorylase B"/>
    <property type="match status" value="2"/>
</dbReference>
<dbReference type="Gene3D" id="3.40.50.11350">
    <property type="match status" value="1"/>
</dbReference>
<evidence type="ECO:0000259" key="1">
    <source>
        <dbReference type="Pfam" id="PF05050"/>
    </source>
</evidence>
<dbReference type="NCBIfam" id="TIGR01444">
    <property type="entry name" value="fkbM_fam"/>
    <property type="match status" value="2"/>
</dbReference>
<keyword evidence="3" id="KW-0808">Transferase</keyword>
<feature type="domain" description="Methyltransferase FkbM" evidence="1">
    <location>
        <begin position="36"/>
        <end position="205"/>
    </location>
</feature>
<dbReference type="EMBL" id="CP003614">
    <property type="protein sequence ID" value="AFZ05325.1"/>
    <property type="molecule type" value="Genomic_DNA"/>
</dbReference>
<dbReference type="InterPro" id="IPR028098">
    <property type="entry name" value="Glyco_trans_4-like_N"/>
</dbReference>
<keyword evidence="3" id="KW-0489">Methyltransferase</keyword>